<sequence length="249" mass="28653">MDISSMLTVVGLVVLILGMSMAVPTPTTTTTTNSILRTTDILPVNTTHPDENRTIGLSRELRSTVSTSRELASLKQLYCRSGSHLQILNGSISGTRKDHDKYAIVNVLSIRIPSIVAIRGAYTGYFLAMNEMGQLYASKNLTEHCHFREVILENMYNTYASAKHPMRSDRARRRKENKRRKDSRRKRKKHRKEKKRDRKDRKNWYVALDKNGEPRIGPKSNSKQKMSQFLARPVDLQKLSPRFMKSYQN</sequence>
<dbReference type="PRINTS" id="PR00262">
    <property type="entry name" value="IL1HBGF"/>
</dbReference>
<dbReference type="AlphaFoldDB" id="D1LX09"/>
<dbReference type="Gene3D" id="2.80.10.50">
    <property type="match status" value="1"/>
</dbReference>
<reference evidence="4" key="2">
    <citation type="submission" date="2009-11" db="EMBL/GenBank/DDBJ databases">
        <title>FGF signaling in the hemichordate Saccoglossus kowalevskii.</title>
        <authorList>
            <person name="Green S.A."/>
            <person name="Gerhart J."/>
            <person name="Lowe C.J."/>
        </authorList>
    </citation>
    <scope>NUCLEOTIDE SEQUENCE</scope>
</reference>
<dbReference type="GeneID" id="100313599"/>
<name>D1LX09_SACKO</name>
<feature type="signal peptide" evidence="2 6">
    <location>
        <begin position="1"/>
        <end position="22"/>
    </location>
</feature>
<keyword evidence="2 6" id="KW-0732">Signal</keyword>
<proteinExistence type="evidence at transcript level"/>
<dbReference type="PANTHER" id="PTHR11486">
    <property type="entry name" value="FIBROBLAST GROWTH FACTOR"/>
    <property type="match status" value="1"/>
</dbReference>
<dbReference type="SUPFAM" id="SSF50353">
    <property type="entry name" value="Cytokine"/>
    <property type="match status" value="1"/>
</dbReference>
<evidence type="ECO:0000256" key="3">
    <source>
        <dbReference type="SAM" id="MobiDB-lite"/>
    </source>
</evidence>
<dbReference type="InterPro" id="IPR002209">
    <property type="entry name" value="Fibroblast_GF_fam"/>
</dbReference>
<dbReference type="PRINTS" id="PR00263">
    <property type="entry name" value="HBGFFGF"/>
</dbReference>
<dbReference type="Pfam" id="PF00167">
    <property type="entry name" value="FGF"/>
    <property type="match status" value="1"/>
</dbReference>
<keyword evidence="5" id="KW-1185">Reference proteome</keyword>
<accession>D1LX09</accession>
<feature type="chain" id="PRO_5005126084" description="Fibroblast growth factor" evidence="2 6">
    <location>
        <begin position="23"/>
        <end position="249"/>
    </location>
</feature>
<dbReference type="InterPro" id="IPR008996">
    <property type="entry name" value="IL1/FGF"/>
</dbReference>
<reference evidence="4" key="1">
    <citation type="submission" date="2009-10" db="EMBL/GenBank/DDBJ databases">
        <authorList>
            <person name="Freeman R.M.Jr."/>
            <person name="Wu M.M."/>
            <person name="Gerhart J.J."/>
        </authorList>
    </citation>
    <scope>NUCLEOTIDE SEQUENCE</scope>
</reference>
<feature type="region of interest" description="Disordered" evidence="3">
    <location>
        <begin position="162"/>
        <end position="249"/>
    </location>
</feature>
<feature type="compositionally biased region" description="Basic residues" evidence="3">
    <location>
        <begin position="170"/>
        <end position="201"/>
    </location>
</feature>
<dbReference type="CDD" id="cd00058">
    <property type="entry name" value="beta-trefoil_FGF"/>
    <property type="match status" value="1"/>
</dbReference>
<reference evidence="6" key="3">
    <citation type="submission" date="2025-05" db="UniProtKB">
        <authorList>
            <consortium name="RefSeq"/>
        </authorList>
    </citation>
    <scope>IDENTIFICATION</scope>
</reference>
<organism evidence="4">
    <name type="scientific">Saccoglossus kowalevskii</name>
    <name type="common">Acorn worm</name>
    <dbReference type="NCBI Taxonomy" id="10224"/>
    <lineage>
        <taxon>Eukaryota</taxon>
        <taxon>Metazoa</taxon>
        <taxon>Hemichordata</taxon>
        <taxon>Enteropneusta</taxon>
        <taxon>Harrimaniidae</taxon>
        <taxon>Saccoglossus</taxon>
    </lineage>
</organism>
<dbReference type="SMART" id="SM00442">
    <property type="entry name" value="FGF"/>
    <property type="match status" value="1"/>
</dbReference>
<dbReference type="OrthoDB" id="5987799at2759"/>
<dbReference type="InterPro" id="IPR056378">
    <property type="entry name" value="Let-756-like_FGF"/>
</dbReference>
<dbReference type="RefSeq" id="NP_001161536.1">
    <property type="nucleotide sequence ID" value="NM_001168064.1"/>
</dbReference>
<dbReference type="EMBL" id="GU075986">
    <property type="protein sequence ID" value="ACY92515.1"/>
    <property type="molecule type" value="mRNA"/>
</dbReference>
<evidence type="ECO:0000256" key="1">
    <source>
        <dbReference type="ARBA" id="ARBA00007936"/>
    </source>
</evidence>
<dbReference type="KEGG" id="sko:100313599"/>
<dbReference type="Proteomes" id="UP000694865">
    <property type="component" value="Unplaced"/>
</dbReference>
<protein>
    <recommendedName>
        <fullName evidence="2">Fibroblast growth factor</fullName>
        <shortName evidence="2">FGF</shortName>
    </recommendedName>
</protein>
<evidence type="ECO:0000313" key="4">
    <source>
        <dbReference type="EMBL" id="ACY92515.1"/>
    </source>
</evidence>
<evidence type="ECO:0000313" key="5">
    <source>
        <dbReference type="Proteomes" id="UP000694865"/>
    </source>
</evidence>
<gene>
    <name evidence="6" type="primary">LOC100313599</name>
</gene>
<dbReference type="GO" id="GO:0008083">
    <property type="term" value="F:growth factor activity"/>
    <property type="evidence" value="ECO:0007669"/>
    <property type="project" value="InterPro"/>
</dbReference>
<evidence type="ECO:0000256" key="2">
    <source>
        <dbReference type="RuleBase" id="RU049442"/>
    </source>
</evidence>
<evidence type="ECO:0000313" key="6">
    <source>
        <dbReference type="RefSeq" id="NP_001161536.1"/>
    </source>
</evidence>
<comment type="similarity">
    <text evidence="1 2">Belongs to the heparin-binding growth factors family.</text>
</comment>